<name>A0AA39EUU5_MICHY</name>
<sequence length="344" mass="39204">KGNTPLHYAARAECTEAVRMLLELGSYLGHLNILGVPPIAHINQEILHKHFDECLQSNNECTDEYEINFDYTCLIPQTTSPSEHEEIRYDSLLRRNSVMKLPLNPEMYVVHYIALDRSLKNLLKHPLLSSGSENNDFPNPGQSLFKTIIMVTGEFNATDIPFVLHPVFSHIVFILFVFLIAIVLFNLLIGLAVSDTADILSKAELVGLISRTKLICYAENIVLGSSIMKSPKCWNMLYKNQIFRIKFFAQRVLLFPHYLLQAKIIVKPYKDNKIYIFACNDEACNNTSLKMDPKIISKSRQILSARGKITEYEKIMNALQKLELDVINLTDIMNSLQSTADHNK</sequence>
<dbReference type="AlphaFoldDB" id="A0AA39EUU5"/>
<organism evidence="14 15">
    <name type="scientific">Microctonus hyperodae</name>
    <name type="common">Parasitoid wasp</name>
    <dbReference type="NCBI Taxonomy" id="165561"/>
    <lineage>
        <taxon>Eukaryota</taxon>
        <taxon>Metazoa</taxon>
        <taxon>Ecdysozoa</taxon>
        <taxon>Arthropoda</taxon>
        <taxon>Hexapoda</taxon>
        <taxon>Insecta</taxon>
        <taxon>Pterygota</taxon>
        <taxon>Neoptera</taxon>
        <taxon>Endopterygota</taxon>
        <taxon>Hymenoptera</taxon>
        <taxon>Apocrita</taxon>
        <taxon>Ichneumonoidea</taxon>
        <taxon>Braconidae</taxon>
        <taxon>Euphorinae</taxon>
        <taxon>Microctonus</taxon>
    </lineage>
</organism>
<dbReference type="InterPro" id="IPR002110">
    <property type="entry name" value="Ankyrin_rpt"/>
</dbReference>
<keyword evidence="2" id="KW-0813">Transport</keyword>
<keyword evidence="10" id="KW-0407">Ion channel</keyword>
<reference evidence="14" key="1">
    <citation type="journal article" date="2023" name="bioRxiv">
        <title>Scaffold-level genome assemblies of two parasitoid biocontrol wasps reveal the parthenogenesis mechanism and an associated novel virus.</title>
        <authorList>
            <person name="Inwood S."/>
            <person name="Skelly J."/>
            <person name="Guhlin J."/>
            <person name="Harrop T."/>
            <person name="Goldson S."/>
            <person name="Dearden P."/>
        </authorList>
    </citation>
    <scope>NUCLEOTIDE SEQUENCE</scope>
    <source>
        <strain evidence="14">Lincoln</strain>
        <tissue evidence="14">Whole body</tissue>
    </source>
</reference>
<keyword evidence="6 12" id="KW-1133">Transmembrane helix</keyword>
<proteinExistence type="predicted"/>
<keyword evidence="7 11" id="KW-0040">ANK repeat</keyword>
<dbReference type="EMBL" id="JAQQBR010002039">
    <property type="protein sequence ID" value="KAK0158042.1"/>
    <property type="molecule type" value="Genomic_DNA"/>
</dbReference>
<evidence type="ECO:0000256" key="11">
    <source>
        <dbReference type="PROSITE-ProRule" id="PRU00023"/>
    </source>
</evidence>
<dbReference type="Pfam" id="PF00520">
    <property type="entry name" value="Ion_trans"/>
    <property type="match status" value="1"/>
</dbReference>
<evidence type="ECO:0000256" key="4">
    <source>
        <dbReference type="ARBA" id="ARBA00022692"/>
    </source>
</evidence>
<keyword evidence="4 12" id="KW-0812">Transmembrane</keyword>
<evidence type="ECO:0000256" key="1">
    <source>
        <dbReference type="ARBA" id="ARBA00004141"/>
    </source>
</evidence>
<dbReference type="PANTHER" id="PTHR47143">
    <property type="entry name" value="TRANSIENT RECEPTOR POTENTIAL CATION CHANNEL PROTEIN PAINLESS"/>
    <property type="match status" value="1"/>
</dbReference>
<accession>A0AA39EUU5</accession>
<dbReference type="PROSITE" id="PS50297">
    <property type="entry name" value="ANK_REP_REGION"/>
    <property type="match status" value="1"/>
</dbReference>
<evidence type="ECO:0000256" key="12">
    <source>
        <dbReference type="SAM" id="Phobius"/>
    </source>
</evidence>
<keyword evidence="9 12" id="KW-0472">Membrane</keyword>
<feature type="domain" description="Ion transport" evidence="13">
    <location>
        <begin position="132"/>
        <end position="201"/>
    </location>
</feature>
<gene>
    <name evidence="14" type="ORF">PV327_011225</name>
</gene>
<evidence type="ECO:0000256" key="10">
    <source>
        <dbReference type="ARBA" id="ARBA00023303"/>
    </source>
</evidence>
<feature type="non-terminal residue" evidence="14">
    <location>
        <position position="1"/>
    </location>
</feature>
<dbReference type="InterPro" id="IPR005821">
    <property type="entry name" value="Ion_trans_dom"/>
</dbReference>
<evidence type="ECO:0000256" key="3">
    <source>
        <dbReference type="ARBA" id="ARBA00022606"/>
    </source>
</evidence>
<dbReference type="PANTHER" id="PTHR47143:SF4">
    <property type="entry name" value="TRANSIENT RECEPTOR POTENTIAL CATION CHANNEL PROTEIN PAINLESS"/>
    <property type="match status" value="1"/>
</dbReference>
<evidence type="ECO:0000256" key="6">
    <source>
        <dbReference type="ARBA" id="ARBA00022989"/>
    </source>
</evidence>
<dbReference type="GO" id="GO:0005216">
    <property type="term" value="F:monoatomic ion channel activity"/>
    <property type="evidence" value="ECO:0007669"/>
    <property type="project" value="InterPro"/>
</dbReference>
<evidence type="ECO:0000259" key="13">
    <source>
        <dbReference type="Pfam" id="PF00520"/>
    </source>
</evidence>
<evidence type="ECO:0000256" key="2">
    <source>
        <dbReference type="ARBA" id="ARBA00022448"/>
    </source>
</evidence>
<keyword evidence="15" id="KW-1185">Reference proteome</keyword>
<dbReference type="SUPFAM" id="SSF48403">
    <property type="entry name" value="Ankyrin repeat"/>
    <property type="match status" value="1"/>
</dbReference>
<dbReference type="InterPro" id="IPR052076">
    <property type="entry name" value="TRP_cation_channel"/>
</dbReference>
<evidence type="ECO:0000256" key="5">
    <source>
        <dbReference type="ARBA" id="ARBA00022737"/>
    </source>
</evidence>
<comment type="caution">
    <text evidence="14">The sequence shown here is derived from an EMBL/GenBank/DDBJ whole genome shotgun (WGS) entry which is preliminary data.</text>
</comment>
<evidence type="ECO:0000256" key="8">
    <source>
        <dbReference type="ARBA" id="ARBA00023065"/>
    </source>
</evidence>
<evidence type="ECO:0000313" key="14">
    <source>
        <dbReference type="EMBL" id="KAK0158042.1"/>
    </source>
</evidence>
<feature type="transmembrane region" description="Helical" evidence="12">
    <location>
        <begin position="171"/>
        <end position="193"/>
    </location>
</feature>
<keyword evidence="8" id="KW-0406">Ion transport</keyword>
<keyword evidence="3" id="KW-0716">Sensory transduction</keyword>
<dbReference type="GO" id="GO:0034703">
    <property type="term" value="C:cation channel complex"/>
    <property type="evidence" value="ECO:0007669"/>
    <property type="project" value="UniProtKB-ARBA"/>
</dbReference>
<reference evidence="14" key="2">
    <citation type="submission" date="2023-03" db="EMBL/GenBank/DDBJ databases">
        <authorList>
            <person name="Inwood S.N."/>
            <person name="Skelly J.G."/>
            <person name="Guhlin J."/>
            <person name="Harrop T.W.R."/>
            <person name="Goldson S.G."/>
            <person name="Dearden P.K."/>
        </authorList>
    </citation>
    <scope>NUCLEOTIDE SEQUENCE</scope>
    <source>
        <strain evidence="14">Lincoln</strain>
        <tissue evidence="14">Whole body</tissue>
    </source>
</reference>
<keyword evidence="5" id="KW-0677">Repeat</keyword>
<dbReference type="PROSITE" id="PS50088">
    <property type="entry name" value="ANK_REPEAT"/>
    <property type="match status" value="1"/>
</dbReference>
<dbReference type="Proteomes" id="UP001168972">
    <property type="component" value="Unassembled WGS sequence"/>
</dbReference>
<feature type="repeat" description="ANK" evidence="11">
    <location>
        <begin position="1"/>
        <end position="33"/>
    </location>
</feature>
<protein>
    <recommendedName>
        <fullName evidence="13">Ion transport domain-containing protein</fullName>
    </recommendedName>
</protein>
<dbReference type="Pfam" id="PF00023">
    <property type="entry name" value="Ank"/>
    <property type="match status" value="1"/>
</dbReference>
<comment type="subcellular location">
    <subcellularLocation>
        <location evidence="1">Membrane</location>
        <topology evidence="1">Multi-pass membrane protein</topology>
    </subcellularLocation>
</comment>
<evidence type="ECO:0000256" key="7">
    <source>
        <dbReference type="ARBA" id="ARBA00023043"/>
    </source>
</evidence>
<evidence type="ECO:0000256" key="9">
    <source>
        <dbReference type="ARBA" id="ARBA00023136"/>
    </source>
</evidence>
<dbReference type="InterPro" id="IPR036770">
    <property type="entry name" value="Ankyrin_rpt-contain_sf"/>
</dbReference>
<dbReference type="Gene3D" id="1.25.40.20">
    <property type="entry name" value="Ankyrin repeat-containing domain"/>
    <property type="match status" value="1"/>
</dbReference>
<evidence type="ECO:0000313" key="15">
    <source>
        <dbReference type="Proteomes" id="UP001168972"/>
    </source>
</evidence>